<gene>
    <name evidence="1" type="ORF">D5R40_10725</name>
</gene>
<evidence type="ECO:0000313" key="2">
    <source>
        <dbReference type="Proteomes" id="UP000269154"/>
    </source>
</evidence>
<keyword evidence="2" id="KW-1185">Reference proteome</keyword>
<proteinExistence type="predicted"/>
<organism evidence="1 2">
    <name type="scientific">Okeania hirsuta</name>
    <dbReference type="NCBI Taxonomy" id="1458930"/>
    <lineage>
        <taxon>Bacteria</taxon>
        <taxon>Bacillati</taxon>
        <taxon>Cyanobacteriota</taxon>
        <taxon>Cyanophyceae</taxon>
        <taxon>Oscillatoriophycideae</taxon>
        <taxon>Oscillatoriales</taxon>
        <taxon>Microcoleaceae</taxon>
        <taxon>Okeania</taxon>
    </lineage>
</organism>
<dbReference type="RefSeq" id="WP_124143311.1">
    <property type="nucleotide sequence ID" value="NZ_CAWOKI010000332.1"/>
</dbReference>
<name>A0A3N6R256_9CYAN</name>
<sequence length="117" mass="13181">MNYETARQFLIDQGTALETKINPDAFLMRLEQGKPPIPGQATNILLALKISFEMLQGDPLLDRELVAGLYLLAIESLKLFEAGRRKGVMWPPLLKEDIERISIAVKNIFSGVWPTDK</sequence>
<reference evidence="1 2" key="1">
    <citation type="journal article" date="2018" name="ACS Chem. Biol.">
        <title>Ketoreductase domain dysfunction expands chemodiversity: malyngamide biosynthesis in the cyanobacterium Okeania hirsuta.</title>
        <authorList>
            <person name="Moss N.A."/>
            <person name="Leao T."/>
            <person name="Rankin M."/>
            <person name="McCullough T.M."/>
            <person name="Qu P."/>
            <person name="Korobeynikov A."/>
            <person name="Smith J.L."/>
            <person name="Gerwick L."/>
            <person name="Gerwick W.H."/>
        </authorList>
    </citation>
    <scope>NUCLEOTIDE SEQUENCE [LARGE SCALE GENOMIC DNA]</scope>
    <source>
        <strain evidence="1 2">PAB10Feb10-1</strain>
    </source>
</reference>
<dbReference type="EMBL" id="RCBY01000046">
    <property type="protein sequence ID" value="RQH45452.1"/>
    <property type="molecule type" value="Genomic_DNA"/>
</dbReference>
<protein>
    <submittedName>
        <fullName evidence="1">Dethiobiotin synthetase</fullName>
    </submittedName>
</protein>
<dbReference type="AlphaFoldDB" id="A0A3N6R256"/>
<comment type="caution">
    <text evidence="1">The sequence shown here is derived from an EMBL/GenBank/DDBJ whole genome shotgun (WGS) entry which is preliminary data.</text>
</comment>
<accession>A0A3N6R256</accession>
<dbReference type="OrthoDB" id="514041at2"/>
<evidence type="ECO:0000313" key="1">
    <source>
        <dbReference type="EMBL" id="RQH45452.1"/>
    </source>
</evidence>
<dbReference type="Proteomes" id="UP000269154">
    <property type="component" value="Unassembled WGS sequence"/>
</dbReference>